<dbReference type="OrthoDB" id="937at2759"/>
<dbReference type="AlphaFoldDB" id="A0A1E3PAE9"/>
<gene>
    <name evidence="2" type="ORF">WICANDRAFT_26184</name>
</gene>
<dbReference type="InterPro" id="IPR018794">
    <property type="entry name" value="UPF0538"/>
</dbReference>
<proteinExistence type="inferred from homology"/>
<comment type="similarity">
    <text evidence="1">Belongs to the UPF0538 family.</text>
</comment>
<dbReference type="Proteomes" id="UP000094112">
    <property type="component" value="Unassembled WGS sequence"/>
</dbReference>
<evidence type="ECO:0000313" key="2">
    <source>
        <dbReference type="EMBL" id="ODQ62348.1"/>
    </source>
</evidence>
<evidence type="ECO:0000256" key="1">
    <source>
        <dbReference type="ARBA" id="ARBA00007176"/>
    </source>
</evidence>
<protein>
    <recommendedName>
        <fullName evidence="4">Altered inheritance rate of mitochondria protein 29</fullName>
    </recommendedName>
</protein>
<dbReference type="RefSeq" id="XP_019041555.1">
    <property type="nucleotide sequence ID" value="XM_019181235.1"/>
</dbReference>
<name>A0A1E3PAE9_WICAA</name>
<organism evidence="2 3">
    <name type="scientific">Wickerhamomyces anomalus (strain ATCC 58044 / CBS 1984 / NCYC 433 / NRRL Y-366-8)</name>
    <name type="common">Yeast</name>
    <name type="synonym">Hansenula anomala</name>
    <dbReference type="NCBI Taxonomy" id="683960"/>
    <lineage>
        <taxon>Eukaryota</taxon>
        <taxon>Fungi</taxon>
        <taxon>Dikarya</taxon>
        <taxon>Ascomycota</taxon>
        <taxon>Saccharomycotina</taxon>
        <taxon>Saccharomycetes</taxon>
        <taxon>Phaffomycetales</taxon>
        <taxon>Wickerhamomycetaceae</taxon>
        <taxon>Wickerhamomyces</taxon>
    </lineage>
</organism>
<evidence type="ECO:0008006" key="4">
    <source>
        <dbReference type="Google" id="ProtNLM"/>
    </source>
</evidence>
<dbReference type="GeneID" id="30198481"/>
<dbReference type="Pfam" id="PF10209">
    <property type="entry name" value="DUF2340"/>
    <property type="match status" value="1"/>
</dbReference>
<evidence type="ECO:0000313" key="3">
    <source>
        <dbReference type="Proteomes" id="UP000094112"/>
    </source>
</evidence>
<dbReference type="PANTHER" id="PTHR18444:SF9">
    <property type="entry name" value="UPF0538 PROTEIN C2ORF76"/>
    <property type="match status" value="1"/>
</dbReference>
<keyword evidence="3" id="KW-1185">Reference proteome</keyword>
<dbReference type="EMBL" id="KV454208">
    <property type="protein sequence ID" value="ODQ62348.1"/>
    <property type="molecule type" value="Genomic_DNA"/>
</dbReference>
<reference evidence="2 3" key="1">
    <citation type="journal article" date="2016" name="Proc. Natl. Acad. Sci. U.S.A.">
        <title>Comparative genomics of biotechnologically important yeasts.</title>
        <authorList>
            <person name="Riley R."/>
            <person name="Haridas S."/>
            <person name="Wolfe K.H."/>
            <person name="Lopes M.R."/>
            <person name="Hittinger C.T."/>
            <person name="Goeker M."/>
            <person name="Salamov A.A."/>
            <person name="Wisecaver J.H."/>
            <person name="Long T.M."/>
            <person name="Calvey C.H."/>
            <person name="Aerts A.L."/>
            <person name="Barry K.W."/>
            <person name="Choi C."/>
            <person name="Clum A."/>
            <person name="Coughlan A.Y."/>
            <person name="Deshpande S."/>
            <person name="Douglass A.P."/>
            <person name="Hanson S.J."/>
            <person name="Klenk H.-P."/>
            <person name="LaButti K.M."/>
            <person name="Lapidus A."/>
            <person name="Lindquist E.A."/>
            <person name="Lipzen A.M."/>
            <person name="Meier-Kolthoff J.P."/>
            <person name="Ohm R.A."/>
            <person name="Otillar R.P."/>
            <person name="Pangilinan J.L."/>
            <person name="Peng Y."/>
            <person name="Rokas A."/>
            <person name="Rosa C.A."/>
            <person name="Scheuner C."/>
            <person name="Sibirny A.A."/>
            <person name="Slot J.C."/>
            <person name="Stielow J.B."/>
            <person name="Sun H."/>
            <person name="Kurtzman C.P."/>
            <person name="Blackwell M."/>
            <person name="Grigoriev I.V."/>
            <person name="Jeffries T.W."/>
        </authorList>
    </citation>
    <scope>NUCLEOTIDE SEQUENCE [LARGE SCALE GENOMIC DNA]</scope>
    <source>
        <strain evidence="3">ATCC 58044 / CBS 1984 / NCYC 433 / NRRL Y-366-8</strain>
    </source>
</reference>
<dbReference type="PANTHER" id="PTHR18444">
    <property type="entry name" value="UPF0538 FAMILY MEMBER"/>
    <property type="match status" value="1"/>
</dbReference>
<accession>A0A1E3PAE9</accession>
<sequence>MADYEPLTSTVRPLSQSILTIRIIKSFPYRNVKNYILKDYDISVKTPKDLLNDMQKIISTEGGLRPYRTVKYDSLKIYTHAHGSKTMNLVINFEHDEDWFLDLESNKPLHELGVDNETEISLFNLEAYEEFKKNPEEKW</sequence>